<dbReference type="EMBL" id="CH902624">
    <property type="protein sequence ID" value="EDV33295.1"/>
    <property type="molecule type" value="Genomic_DNA"/>
</dbReference>
<feature type="compositionally biased region" description="Basic and acidic residues" evidence="15">
    <location>
        <begin position="24"/>
        <end position="38"/>
    </location>
</feature>
<reference evidence="17 18" key="1">
    <citation type="journal article" date="2007" name="Nature">
        <title>Evolution of genes and genomes on the Drosophila phylogeny.</title>
        <authorList>
            <consortium name="Drosophila 12 Genomes Consortium"/>
            <person name="Clark A.G."/>
            <person name="Eisen M.B."/>
            <person name="Smith D.R."/>
            <person name="Bergman C.M."/>
            <person name="Oliver B."/>
            <person name="Markow T.A."/>
            <person name="Kaufman T.C."/>
            <person name="Kellis M."/>
            <person name="Gelbart W."/>
            <person name="Iyer V.N."/>
            <person name="Pollard D.A."/>
            <person name="Sackton T.B."/>
            <person name="Larracuente A.M."/>
            <person name="Singh N.D."/>
            <person name="Abad J.P."/>
            <person name="Abt D.N."/>
            <person name="Adryan B."/>
            <person name="Aguade M."/>
            <person name="Akashi H."/>
            <person name="Anderson W.W."/>
            <person name="Aquadro C.F."/>
            <person name="Ardell D.H."/>
            <person name="Arguello R."/>
            <person name="Artieri C.G."/>
            <person name="Barbash D.A."/>
            <person name="Barker D."/>
            <person name="Barsanti P."/>
            <person name="Batterham P."/>
            <person name="Batzoglou S."/>
            <person name="Begun D."/>
            <person name="Bhutkar A."/>
            <person name="Blanco E."/>
            <person name="Bosak S.A."/>
            <person name="Bradley R.K."/>
            <person name="Brand A.D."/>
            <person name="Brent M.R."/>
            <person name="Brooks A.N."/>
            <person name="Brown R.H."/>
            <person name="Butlin R.K."/>
            <person name="Caggese C."/>
            <person name="Calvi B.R."/>
            <person name="Bernardo de Carvalho A."/>
            <person name="Caspi A."/>
            <person name="Castrezana S."/>
            <person name="Celniker S.E."/>
            <person name="Chang J.L."/>
            <person name="Chapple C."/>
            <person name="Chatterji S."/>
            <person name="Chinwalla A."/>
            <person name="Civetta A."/>
            <person name="Clifton S.W."/>
            <person name="Comeron J.M."/>
            <person name="Costello J.C."/>
            <person name="Coyne J.A."/>
            <person name="Daub J."/>
            <person name="David R.G."/>
            <person name="Delcher A.L."/>
            <person name="Delehaunty K."/>
            <person name="Do C.B."/>
            <person name="Ebling H."/>
            <person name="Edwards K."/>
            <person name="Eickbush T."/>
            <person name="Evans J.D."/>
            <person name="Filipski A."/>
            <person name="Findeiss S."/>
            <person name="Freyhult E."/>
            <person name="Fulton L."/>
            <person name="Fulton R."/>
            <person name="Garcia A.C."/>
            <person name="Gardiner A."/>
            <person name="Garfield D.A."/>
            <person name="Garvin B.E."/>
            <person name="Gibson G."/>
            <person name="Gilbert D."/>
            <person name="Gnerre S."/>
            <person name="Godfrey J."/>
            <person name="Good R."/>
            <person name="Gotea V."/>
            <person name="Gravely B."/>
            <person name="Greenberg A.J."/>
            <person name="Griffiths-Jones S."/>
            <person name="Gross S."/>
            <person name="Guigo R."/>
            <person name="Gustafson E.A."/>
            <person name="Haerty W."/>
            <person name="Hahn M.W."/>
            <person name="Halligan D.L."/>
            <person name="Halpern A.L."/>
            <person name="Halter G.M."/>
            <person name="Han M.V."/>
            <person name="Heger A."/>
            <person name="Hillier L."/>
            <person name="Hinrichs A.S."/>
            <person name="Holmes I."/>
            <person name="Hoskins R.A."/>
            <person name="Hubisz M.J."/>
            <person name="Hultmark D."/>
            <person name="Huntley M.A."/>
            <person name="Jaffe D.B."/>
            <person name="Jagadeeshan S."/>
            <person name="Jeck W.R."/>
            <person name="Johnson J."/>
            <person name="Jones C.D."/>
            <person name="Jordan W.C."/>
            <person name="Karpen G.H."/>
            <person name="Kataoka E."/>
            <person name="Keightley P.D."/>
            <person name="Kheradpour P."/>
            <person name="Kirkness E.F."/>
            <person name="Koerich L.B."/>
            <person name="Kristiansen K."/>
            <person name="Kudrna D."/>
            <person name="Kulathinal R.J."/>
            <person name="Kumar S."/>
            <person name="Kwok R."/>
            <person name="Lander E."/>
            <person name="Langley C.H."/>
            <person name="Lapoint R."/>
            <person name="Lazzaro B.P."/>
            <person name="Lee S.J."/>
            <person name="Levesque L."/>
            <person name="Li R."/>
            <person name="Lin C.F."/>
            <person name="Lin M.F."/>
            <person name="Lindblad-Toh K."/>
            <person name="Llopart A."/>
            <person name="Long M."/>
            <person name="Low L."/>
            <person name="Lozovsky E."/>
            <person name="Lu J."/>
            <person name="Luo M."/>
            <person name="Machado C.A."/>
            <person name="Makalowski W."/>
            <person name="Marzo M."/>
            <person name="Matsuda M."/>
            <person name="Matzkin L."/>
            <person name="McAllister B."/>
            <person name="McBride C.S."/>
            <person name="McKernan B."/>
            <person name="McKernan K."/>
            <person name="Mendez-Lago M."/>
            <person name="Minx P."/>
            <person name="Mollenhauer M.U."/>
            <person name="Montooth K."/>
            <person name="Mount S.M."/>
            <person name="Mu X."/>
            <person name="Myers E."/>
            <person name="Negre B."/>
            <person name="Newfeld S."/>
            <person name="Nielsen R."/>
            <person name="Noor M.A."/>
            <person name="O'Grady P."/>
            <person name="Pachter L."/>
            <person name="Papaceit M."/>
            <person name="Parisi M.J."/>
            <person name="Parisi M."/>
            <person name="Parts L."/>
            <person name="Pedersen J.S."/>
            <person name="Pesole G."/>
            <person name="Phillippy A.M."/>
            <person name="Ponting C.P."/>
            <person name="Pop M."/>
            <person name="Porcelli D."/>
            <person name="Powell J.R."/>
            <person name="Prohaska S."/>
            <person name="Pruitt K."/>
            <person name="Puig M."/>
            <person name="Quesneville H."/>
            <person name="Ram K.R."/>
            <person name="Rand D."/>
            <person name="Rasmussen M.D."/>
            <person name="Reed L.K."/>
            <person name="Reenan R."/>
            <person name="Reily A."/>
            <person name="Remington K.A."/>
            <person name="Rieger T.T."/>
            <person name="Ritchie M.G."/>
            <person name="Robin C."/>
            <person name="Rogers Y.H."/>
            <person name="Rohde C."/>
            <person name="Rozas J."/>
            <person name="Rubenfield M.J."/>
            <person name="Ruiz A."/>
            <person name="Russo S."/>
            <person name="Salzberg S.L."/>
            <person name="Sanchez-Gracia A."/>
            <person name="Saranga D.J."/>
            <person name="Sato H."/>
            <person name="Schaeffer S.W."/>
            <person name="Schatz M.C."/>
            <person name="Schlenke T."/>
            <person name="Schwartz R."/>
            <person name="Segarra C."/>
            <person name="Singh R.S."/>
            <person name="Sirot L."/>
            <person name="Sirota M."/>
            <person name="Sisneros N.B."/>
            <person name="Smith C.D."/>
            <person name="Smith T.F."/>
            <person name="Spieth J."/>
            <person name="Stage D.E."/>
            <person name="Stark A."/>
            <person name="Stephan W."/>
            <person name="Strausberg R.L."/>
            <person name="Strempel S."/>
            <person name="Sturgill D."/>
            <person name="Sutton G."/>
            <person name="Sutton G.G."/>
            <person name="Tao W."/>
            <person name="Teichmann S."/>
            <person name="Tobari Y.N."/>
            <person name="Tomimura Y."/>
            <person name="Tsolas J.M."/>
            <person name="Valente V.L."/>
            <person name="Venter E."/>
            <person name="Venter J.C."/>
            <person name="Vicario S."/>
            <person name="Vieira F.G."/>
            <person name="Vilella A.J."/>
            <person name="Villasante A."/>
            <person name="Walenz B."/>
            <person name="Wang J."/>
            <person name="Wasserman M."/>
            <person name="Watts T."/>
            <person name="Wilson D."/>
            <person name="Wilson R.K."/>
            <person name="Wing R.A."/>
            <person name="Wolfner M.F."/>
            <person name="Wong A."/>
            <person name="Wong G.K."/>
            <person name="Wu C.I."/>
            <person name="Wu G."/>
            <person name="Yamamoto D."/>
            <person name="Yang H.P."/>
            <person name="Yang S.P."/>
            <person name="Yorke J.A."/>
            <person name="Yoshida K."/>
            <person name="Zdobnov E."/>
            <person name="Zhang P."/>
            <person name="Zhang Y."/>
            <person name="Zimin A.V."/>
            <person name="Baldwin J."/>
            <person name="Abdouelleil A."/>
            <person name="Abdulkadir J."/>
            <person name="Abebe A."/>
            <person name="Abera B."/>
            <person name="Abreu J."/>
            <person name="Acer S.C."/>
            <person name="Aftuck L."/>
            <person name="Alexander A."/>
            <person name="An P."/>
            <person name="Anderson E."/>
            <person name="Anderson S."/>
            <person name="Arachi H."/>
            <person name="Azer M."/>
            <person name="Bachantsang P."/>
            <person name="Barry A."/>
            <person name="Bayul T."/>
            <person name="Berlin A."/>
            <person name="Bessette D."/>
            <person name="Bloom T."/>
            <person name="Blye J."/>
            <person name="Boguslavskiy L."/>
            <person name="Bonnet C."/>
            <person name="Boukhgalter B."/>
            <person name="Bourzgui I."/>
            <person name="Brown A."/>
            <person name="Cahill P."/>
            <person name="Channer S."/>
            <person name="Cheshatsang Y."/>
            <person name="Chuda L."/>
            <person name="Citroen M."/>
            <person name="Collymore A."/>
            <person name="Cooke P."/>
            <person name="Costello M."/>
            <person name="D'Aco K."/>
            <person name="Daza R."/>
            <person name="De Haan G."/>
            <person name="DeGray S."/>
            <person name="DeMaso C."/>
            <person name="Dhargay N."/>
            <person name="Dooley K."/>
            <person name="Dooley E."/>
            <person name="Doricent M."/>
            <person name="Dorje P."/>
            <person name="Dorjee K."/>
            <person name="Dupes A."/>
            <person name="Elong R."/>
            <person name="Falk J."/>
            <person name="Farina A."/>
            <person name="Faro S."/>
            <person name="Ferguson D."/>
            <person name="Fisher S."/>
            <person name="Foley C.D."/>
            <person name="Franke A."/>
            <person name="Friedrich D."/>
            <person name="Gadbois L."/>
            <person name="Gearin G."/>
            <person name="Gearin C.R."/>
            <person name="Giannoukos G."/>
            <person name="Goode T."/>
            <person name="Graham J."/>
            <person name="Grandbois E."/>
            <person name="Grewal S."/>
            <person name="Gyaltsen K."/>
            <person name="Hafez N."/>
            <person name="Hagos B."/>
            <person name="Hall J."/>
            <person name="Henson C."/>
            <person name="Hollinger A."/>
            <person name="Honan T."/>
            <person name="Huard M.D."/>
            <person name="Hughes L."/>
            <person name="Hurhula B."/>
            <person name="Husby M.E."/>
            <person name="Kamat A."/>
            <person name="Kanga B."/>
            <person name="Kashin S."/>
            <person name="Khazanovich D."/>
            <person name="Kisner P."/>
            <person name="Lance K."/>
            <person name="Lara M."/>
            <person name="Lee W."/>
            <person name="Lennon N."/>
            <person name="Letendre F."/>
            <person name="LeVine R."/>
            <person name="Lipovsky A."/>
            <person name="Liu X."/>
            <person name="Liu J."/>
            <person name="Liu S."/>
            <person name="Lokyitsang T."/>
            <person name="Lokyitsang Y."/>
            <person name="Lubonja R."/>
            <person name="Lui A."/>
            <person name="MacDonald P."/>
            <person name="Magnisalis V."/>
            <person name="Maru K."/>
            <person name="Matthews C."/>
            <person name="McCusker W."/>
            <person name="McDonough S."/>
            <person name="Mehta T."/>
            <person name="Meldrim J."/>
            <person name="Meneus L."/>
            <person name="Mihai O."/>
            <person name="Mihalev A."/>
            <person name="Mihova T."/>
            <person name="Mittelman R."/>
            <person name="Mlenga V."/>
            <person name="Montmayeur A."/>
            <person name="Mulrain L."/>
            <person name="Navidi A."/>
            <person name="Naylor J."/>
            <person name="Negash T."/>
            <person name="Nguyen T."/>
            <person name="Nguyen N."/>
            <person name="Nicol R."/>
            <person name="Norbu C."/>
            <person name="Norbu N."/>
            <person name="Novod N."/>
            <person name="O'Neill B."/>
            <person name="Osman S."/>
            <person name="Markiewicz E."/>
            <person name="Oyono O.L."/>
            <person name="Patti C."/>
            <person name="Phunkhang P."/>
            <person name="Pierre F."/>
            <person name="Priest M."/>
            <person name="Raghuraman S."/>
            <person name="Rege F."/>
            <person name="Reyes R."/>
            <person name="Rise C."/>
            <person name="Rogov P."/>
            <person name="Ross K."/>
            <person name="Ryan E."/>
            <person name="Settipalli S."/>
            <person name="Shea T."/>
            <person name="Sherpa N."/>
            <person name="Shi L."/>
            <person name="Shih D."/>
            <person name="Sparrow T."/>
            <person name="Spaulding J."/>
            <person name="Stalker J."/>
            <person name="Stange-Thomann N."/>
            <person name="Stavropoulos S."/>
            <person name="Stone C."/>
            <person name="Strader C."/>
            <person name="Tesfaye S."/>
            <person name="Thomson T."/>
            <person name="Thoulutsang Y."/>
            <person name="Thoulutsang D."/>
            <person name="Topham K."/>
            <person name="Topping I."/>
            <person name="Tsamla T."/>
            <person name="Vassiliev H."/>
            <person name="Vo A."/>
            <person name="Wangchuk T."/>
            <person name="Wangdi T."/>
            <person name="Weiand M."/>
            <person name="Wilkinson J."/>
            <person name="Wilson A."/>
            <person name="Yadav S."/>
            <person name="Young G."/>
            <person name="Yu Q."/>
            <person name="Zembek L."/>
            <person name="Zhong D."/>
            <person name="Zimmer A."/>
            <person name="Zwirko Z."/>
            <person name="Jaffe D.B."/>
            <person name="Alvarez P."/>
            <person name="Brockman W."/>
            <person name="Butler J."/>
            <person name="Chin C."/>
            <person name="Gnerre S."/>
            <person name="Grabherr M."/>
            <person name="Kleber M."/>
            <person name="Mauceli E."/>
            <person name="MacCallum I."/>
        </authorList>
    </citation>
    <scope>NUCLEOTIDE SEQUENCE [LARGE SCALE GENOMIC DNA]</scope>
    <source>
        <strain evidence="18">Tucson 14024-0371.13</strain>
    </source>
</reference>
<keyword evidence="5" id="KW-0812">Transmembrane</keyword>
<feature type="domain" description="FCP1 homology" evidence="16">
    <location>
        <begin position="129"/>
        <end position="272"/>
    </location>
</feature>
<evidence type="ECO:0000256" key="15">
    <source>
        <dbReference type="SAM" id="MobiDB-lite"/>
    </source>
</evidence>
<keyword evidence="17" id="KW-0378">Hydrolase</keyword>
<evidence type="ECO:0000256" key="14">
    <source>
        <dbReference type="RuleBase" id="RU365079"/>
    </source>
</evidence>
<evidence type="ECO:0000256" key="3">
    <source>
        <dbReference type="ARBA" id="ARBA00006344"/>
    </source>
</evidence>
<organism evidence="17 18">
    <name type="scientific">Drosophila ananassae</name>
    <name type="common">Fruit fly</name>
    <dbReference type="NCBI Taxonomy" id="7217"/>
    <lineage>
        <taxon>Eukaryota</taxon>
        <taxon>Metazoa</taxon>
        <taxon>Ecdysozoa</taxon>
        <taxon>Arthropoda</taxon>
        <taxon>Hexapoda</taxon>
        <taxon>Insecta</taxon>
        <taxon>Pterygota</taxon>
        <taxon>Neoptera</taxon>
        <taxon>Endopterygota</taxon>
        <taxon>Diptera</taxon>
        <taxon>Brachycera</taxon>
        <taxon>Muscomorpha</taxon>
        <taxon>Ephydroidea</taxon>
        <taxon>Drosophilidae</taxon>
        <taxon>Drosophila</taxon>
        <taxon>Sophophora</taxon>
    </lineage>
</organism>
<dbReference type="Pfam" id="PF03031">
    <property type="entry name" value="NIF"/>
    <property type="match status" value="1"/>
</dbReference>
<dbReference type="FunFam" id="3.40.50.1000:FF:000019">
    <property type="entry name" value="Mitochondrial import inner membrane translocase subunit TIM50"/>
    <property type="match status" value="1"/>
</dbReference>
<keyword evidence="9" id="KW-1133">Transmembrane helix</keyword>
<keyword evidence="10 14" id="KW-0811">Translocation</keyword>
<evidence type="ECO:0000259" key="16">
    <source>
        <dbReference type="PROSITE" id="PS50969"/>
    </source>
</evidence>
<dbReference type="CTD" id="35437"/>
<accession>B3MVN0</accession>
<evidence type="ECO:0000256" key="11">
    <source>
        <dbReference type="ARBA" id="ARBA00023128"/>
    </source>
</evidence>
<evidence type="ECO:0000313" key="18">
    <source>
        <dbReference type="Proteomes" id="UP000007801"/>
    </source>
</evidence>
<comment type="subcellular location">
    <subcellularLocation>
        <location evidence="2 14">Mitochondrion inner membrane</location>
        <topology evidence="2 14">Single-pass membrane protein</topology>
    </subcellularLocation>
</comment>
<dbReference type="GO" id="GO:0015031">
    <property type="term" value="P:protein transport"/>
    <property type="evidence" value="ECO:0007669"/>
    <property type="project" value="UniProtKB-KW"/>
</dbReference>
<comment type="function">
    <text evidence="1 14">Essential component of the TIM23 complex, a complex that mediates the translocation of transit peptide-containing proteins across the mitochondrial inner membrane.</text>
</comment>
<dbReference type="eggNOG" id="KOG2832">
    <property type="taxonomic scope" value="Eukaryota"/>
</dbReference>
<dbReference type="GO" id="GO:0016787">
    <property type="term" value="F:hydrolase activity"/>
    <property type="evidence" value="ECO:0007669"/>
    <property type="project" value="UniProtKB-KW"/>
</dbReference>
<comment type="similarity">
    <text evidence="3 14">Belongs to the TIM50 family.</text>
</comment>
<sequence>MLNPWIRGLIRWKGVLNPSRPYGSKKESPRPNRADKSTQKPIPPGLLRSKKFYGCTIVLGTFFSAMLWAVYELGKPDEDHRGPLEDQFSQLPWLRQYVLRMWHSLQYYQKMVEEPLHEKLLPDVLPPPYIQPPYSLVVEIKDVLVHPDWTYQTGWRFKKRPGVDYFLQQCSRNFEIVVYTSEQGMTAFPLLDALDPYGYIKYRLVRGATEVVEGQHIKNLDYLNRDLSRVIVVDCDPNATPLHPDNIFLMTQWLGNDDDVQLFDLTAFLQLVAEHQVTDVREVLQYYRQFDDPIEQFKDNQRRLQEQHQENEDSRVNNRNQRQWTLSLMGRSFRSS</sequence>
<keyword evidence="12" id="KW-0472">Membrane</keyword>
<evidence type="ECO:0000256" key="7">
    <source>
        <dbReference type="ARBA" id="ARBA00022927"/>
    </source>
</evidence>
<feature type="region of interest" description="Disordered" evidence="15">
    <location>
        <begin position="20"/>
        <end position="43"/>
    </location>
</feature>
<evidence type="ECO:0000256" key="1">
    <source>
        <dbReference type="ARBA" id="ARBA00002959"/>
    </source>
</evidence>
<dbReference type="Proteomes" id="UP000007801">
    <property type="component" value="Unassembled WGS sequence"/>
</dbReference>
<dbReference type="InParanoid" id="B3MVN0"/>
<dbReference type="HOGENOM" id="CLU_048293_0_2_1"/>
<evidence type="ECO:0000256" key="6">
    <source>
        <dbReference type="ARBA" id="ARBA00022792"/>
    </source>
</evidence>
<dbReference type="SMR" id="B3MVN0"/>
<evidence type="ECO:0000256" key="5">
    <source>
        <dbReference type="ARBA" id="ARBA00022692"/>
    </source>
</evidence>
<gene>
    <name evidence="17" type="primary">Dana\GF23743</name>
    <name evidence="17" type="synonym">dana_GLEANR_852</name>
    <name evidence="17" type="ORF">GF23743</name>
</gene>
<keyword evidence="6" id="KW-0999">Mitochondrion inner membrane</keyword>
<dbReference type="PhylomeDB" id="B3MVN0"/>
<dbReference type="SMART" id="SM00577">
    <property type="entry name" value="CPDc"/>
    <property type="match status" value="1"/>
</dbReference>
<evidence type="ECO:0000256" key="2">
    <source>
        <dbReference type="ARBA" id="ARBA00004434"/>
    </source>
</evidence>
<keyword evidence="8 14" id="KW-0809">Transit peptide</keyword>
<evidence type="ECO:0000256" key="10">
    <source>
        <dbReference type="ARBA" id="ARBA00023010"/>
    </source>
</evidence>
<evidence type="ECO:0000256" key="8">
    <source>
        <dbReference type="ARBA" id="ARBA00022946"/>
    </source>
</evidence>
<comment type="subunit">
    <text evidence="13">Component of the TIM23 complex at least composed of Tim23, Tim17 (Tim17a1, Tim17a2 or Tim17b1) and a Tim50.</text>
</comment>
<dbReference type="PANTHER" id="PTHR12210">
    <property type="entry name" value="DULLARD PROTEIN PHOSPHATASE"/>
    <property type="match status" value="1"/>
</dbReference>
<evidence type="ECO:0000256" key="4">
    <source>
        <dbReference type="ARBA" id="ARBA00022448"/>
    </source>
</evidence>
<keyword evidence="18" id="KW-1185">Reference proteome</keyword>
<proteinExistence type="inferred from homology"/>
<name>B3MVN0_DROAN</name>
<dbReference type="InterPro" id="IPR023214">
    <property type="entry name" value="HAD_sf"/>
</dbReference>
<protein>
    <recommendedName>
        <fullName evidence="14">Mitochondrial import inner membrane translocase subunit TIM50</fullName>
    </recommendedName>
</protein>
<dbReference type="AlphaFoldDB" id="B3MVN0"/>
<dbReference type="Gene3D" id="3.40.50.1000">
    <property type="entry name" value="HAD superfamily/HAD-like"/>
    <property type="match status" value="1"/>
</dbReference>
<dbReference type="OrthoDB" id="287041at2759"/>
<dbReference type="InterPro" id="IPR050365">
    <property type="entry name" value="TIM50"/>
</dbReference>
<keyword evidence="7 14" id="KW-0653">Protein transport</keyword>
<dbReference type="OMA" id="PYGYISY"/>
<keyword evidence="4 14" id="KW-0813">Transport</keyword>
<dbReference type="GO" id="GO:0005744">
    <property type="term" value="C:TIM23 mitochondrial import inner membrane translocase complex"/>
    <property type="evidence" value="ECO:0007669"/>
    <property type="project" value="UniProtKB-UniRule"/>
</dbReference>
<dbReference type="InterPro" id="IPR036412">
    <property type="entry name" value="HAD-like_sf"/>
</dbReference>
<dbReference type="CDD" id="cd07521">
    <property type="entry name" value="HAD_FCP1-like"/>
    <property type="match status" value="1"/>
</dbReference>
<dbReference type="KEGG" id="dan:6506382"/>
<evidence type="ECO:0000256" key="9">
    <source>
        <dbReference type="ARBA" id="ARBA00022989"/>
    </source>
</evidence>
<dbReference type="SUPFAM" id="SSF56784">
    <property type="entry name" value="HAD-like"/>
    <property type="match status" value="1"/>
</dbReference>
<dbReference type="FunCoup" id="B3MVN0">
    <property type="interactions" value="1220"/>
</dbReference>
<evidence type="ECO:0000313" key="17">
    <source>
        <dbReference type="EMBL" id="EDV33295.1"/>
    </source>
</evidence>
<dbReference type="InterPro" id="IPR004274">
    <property type="entry name" value="FCP1_dom"/>
</dbReference>
<dbReference type="STRING" id="7217.B3MVN0"/>
<evidence type="ECO:0000256" key="13">
    <source>
        <dbReference type="ARBA" id="ARBA00061911"/>
    </source>
</evidence>
<dbReference type="PROSITE" id="PS50969">
    <property type="entry name" value="FCP1"/>
    <property type="match status" value="1"/>
</dbReference>
<dbReference type="GeneID" id="6506382"/>
<keyword evidence="11 14" id="KW-0496">Mitochondrion</keyword>
<evidence type="ECO:0000256" key="12">
    <source>
        <dbReference type="ARBA" id="ARBA00023136"/>
    </source>
</evidence>